<evidence type="ECO:0000313" key="3">
    <source>
        <dbReference type="EMBL" id="CAI9607998.1"/>
    </source>
</evidence>
<organism evidence="3 4">
    <name type="scientific">Staurois parvus</name>
    <dbReference type="NCBI Taxonomy" id="386267"/>
    <lineage>
        <taxon>Eukaryota</taxon>
        <taxon>Metazoa</taxon>
        <taxon>Chordata</taxon>
        <taxon>Craniata</taxon>
        <taxon>Vertebrata</taxon>
        <taxon>Euteleostomi</taxon>
        <taxon>Amphibia</taxon>
        <taxon>Batrachia</taxon>
        <taxon>Anura</taxon>
        <taxon>Neobatrachia</taxon>
        <taxon>Ranoidea</taxon>
        <taxon>Ranidae</taxon>
        <taxon>Staurois</taxon>
    </lineage>
</organism>
<dbReference type="EMBL" id="CATNWA010018539">
    <property type="protein sequence ID" value="CAI9607998.1"/>
    <property type="molecule type" value="Genomic_DNA"/>
</dbReference>
<dbReference type="InterPro" id="IPR042227">
    <property type="entry name" value="KBRS"/>
</dbReference>
<dbReference type="InterPro" id="IPR027417">
    <property type="entry name" value="P-loop_NTPase"/>
</dbReference>
<keyword evidence="4" id="KW-1185">Reference proteome</keyword>
<evidence type="ECO:0000256" key="2">
    <source>
        <dbReference type="ARBA" id="ARBA00023134"/>
    </source>
</evidence>
<name>A0ABN9GKE0_9NEOB</name>
<protein>
    <recommendedName>
        <fullName evidence="5">NF-kappa-B inhibitor-interacting Ras-like protein 2</fullName>
    </recommendedName>
</protein>
<comment type="caution">
    <text evidence="3">The sequence shown here is derived from an EMBL/GenBank/DDBJ whole genome shotgun (WGS) entry which is preliminary data.</text>
</comment>
<evidence type="ECO:0000256" key="1">
    <source>
        <dbReference type="ARBA" id="ARBA00022741"/>
    </source>
</evidence>
<evidence type="ECO:0000313" key="4">
    <source>
        <dbReference type="Proteomes" id="UP001162483"/>
    </source>
</evidence>
<proteinExistence type="predicted"/>
<evidence type="ECO:0008006" key="5">
    <source>
        <dbReference type="Google" id="ProtNLM"/>
    </source>
</evidence>
<dbReference type="PANTHER" id="PTHR46152">
    <property type="entry name" value="NF-KAPPA-B INHIBITOR-INTERACTING RAS-LIKE PROTEIN"/>
    <property type="match status" value="1"/>
</dbReference>
<dbReference type="SUPFAM" id="SSF52540">
    <property type="entry name" value="P-loop containing nucleoside triphosphate hydrolases"/>
    <property type="match status" value="1"/>
</dbReference>
<dbReference type="PANTHER" id="PTHR46152:SF1">
    <property type="entry name" value="NF-KAPPA-B INHIBITOR-INTERACTING RAS-LIKE PROTEIN 1"/>
    <property type="match status" value="1"/>
</dbReference>
<keyword evidence="2" id="KW-0342">GTP-binding</keyword>
<gene>
    <name evidence="3" type="ORF">SPARVUS_LOCUS14031833</name>
</gene>
<dbReference type="CDD" id="cd00882">
    <property type="entry name" value="Ras_like_GTPase"/>
    <property type="match status" value="1"/>
</dbReference>
<reference evidence="3" key="1">
    <citation type="submission" date="2023-05" db="EMBL/GenBank/DDBJ databases">
        <authorList>
            <person name="Stuckert A."/>
        </authorList>
    </citation>
    <scope>NUCLEOTIDE SEQUENCE</scope>
</reference>
<dbReference type="Gene3D" id="3.40.50.300">
    <property type="entry name" value="P-loop containing nucleotide triphosphate hydrolases"/>
    <property type="match status" value="1"/>
</dbReference>
<keyword evidence="1" id="KW-0547">Nucleotide-binding</keyword>
<sequence>MGKGSRVVICGLATVGKTAILEQVIYGNHIVGQEHSDTLEDVYVASVETERGVREQLRIYDTHKDFRMEWSCQNITFPLLMDSFSSTVWTAWNLSEGLSSLKGMLTDSEIKRRFV</sequence>
<dbReference type="Proteomes" id="UP001162483">
    <property type="component" value="Unassembled WGS sequence"/>
</dbReference>
<accession>A0ABN9GKE0</accession>